<dbReference type="RefSeq" id="WP_119051430.1">
    <property type="nucleotide sequence ID" value="NZ_CP032157.1"/>
</dbReference>
<dbReference type="SUPFAM" id="SSF53756">
    <property type="entry name" value="UDP-Glycosyltransferase/glycogen phosphorylase"/>
    <property type="match status" value="1"/>
</dbReference>
<dbReference type="PANTHER" id="PTHR12526:SF630">
    <property type="entry name" value="GLYCOSYLTRANSFERASE"/>
    <property type="match status" value="1"/>
</dbReference>
<keyword evidence="4" id="KW-0808">Transferase</keyword>
<evidence type="ECO:0000256" key="1">
    <source>
        <dbReference type="SAM" id="MobiDB-lite"/>
    </source>
</evidence>
<organism evidence="4 5">
    <name type="scientific">Paraflavitalea soli</name>
    <dbReference type="NCBI Taxonomy" id="2315862"/>
    <lineage>
        <taxon>Bacteria</taxon>
        <taxon>Pseudomonadati</taxon>
        <taxon>Bacteroidota</taxon>
        <taxon>Chitinophagia</taxon>
        <taxon>Chitinophagales</taxon>
        <taxon>Chitinophagaceae</taxon>
        <taxon>Paraflavitalea</taxon>
    </lineage>
</organism>
<evidence type="ECO:0000313" key="4">
    <source>
        <dbReference type="EMBL" id="AXY75549.1"/>
    </source>
</evidence>
<feature type="domain" description="Glycosyltransferase subfamily 4-like N-terminal" evidence="3">
    <location>
        <begin position="38"/>
        <end position="203"/>
    </location>
</feature>
<accession>A0A3B7MQF1</accession>
<dbReference type="GO" id="GO:0016757">
    <property type="term" value="F:glycosyltransferase activity"/>
    <property type="evidence" value="ECO:0007669"/>
    <property type="project" value="InterPro"/>
</dbReference>
<dbReference type="AlphaFoldDB" id="A0A3B7MQF1"/>
<dbReference type="Pfam" id="PF13439">
    <property type="entry name" value="Glyco_transf_4"/>
    <property type="match status" value="1"/>
</dbReference>
<feature type="compositionally biased region" description="Polar residues" evidence="1">
    <location>
        <begin position="7"/>
        <end position="22"/>
    </location>
</feature>
<gene>
    <name evidence="4" type="ORF">D3H65_16885</name>
</gene>
<keyword evidence="5" id="KW-1185">Reference proteome</keyword>
<dbReference type="Gene3D" id="3.40.50.2000">
    <property type="entry name" value="Glycogen Phosphorylase B"/>
    <property type="match status" value="2"/>
</dbReference>
<evidence type="ECO:0000259" key="2">
    <source>
        <dbReference type="Pfam" id="PF00534"/>
    </source>
</evidence>
<protein>
    <submittedName>
        <fullName evidence="4">Glycosyltransferase</fullName>
    </submittedName>
</protein>
<dbReference type="PANTHER" id="PTHR12526">
    <property type="entry name" value="GLYCOSYLTRANSFERASE"/>
    <property type="match status" value="1"/>
</dbReference>
<name>A0A3B7MQF1_9BACT</name>
<dbReference type="CDD" id="cd03801">
    <property type="entry name" value="GT4_PimA-like"/>
    <property type="match status" value="1"/>
</dbReference>
<dbReference type="EMBL" id="CP032157">
    <property type="protein sequence ID" value="AXY75549.1"/>
    <property type="molecule type" value="Genomic_DNA"/>
</dbReference>
<dbReference type="Pfam" id="PF00534">
    <property type="entry name" value="Glycos_transf_1"/>
    <property type="match status" value="1"/>
</dbReference>
<feature type="region of interest" description="Disordered" evidence="1">
    <location>
        <begin position="1"/>
        <end position="22"/>
    </location>
</feature>
<dbReference type="InterPro" id="IPR001296">
    <property type="entry name" value="Glyco_trans_1"/>
</dbReference>
<reference evidence="4 5" key="1">
    <citation type="submission" date="2018-09" db="EMBL/GenBank/DDBJ databases">
        <title>Genome sequencing of strain 6GH32-13.</title>
        <authorList>
            <person name="Weon H.-Y."/>
            <person name="Heo J."/>
            <person name="Kwon S.-W."/>
        </authorList>
    </citation>
    <scope>NUCLEOTIDE SEQUENCE [LARGE SCALE GENOMIC DNA]</scope>
    <source>
        <strain evidence="4 5">5GH32-13</strain>
    </source>
</reference>
<evidence type="ECO:0000313" key="5">
    <source>
        <dbReference type="Proteomes" id="UP000263900"/>
    </source>
</evidence>
<dbReference type="OrthoDB" id="9811239at2"/>
<dbReference type="KEGG" id="pseg:D3H65_16885"/>
<feature type="domain" description="Glycosyl transferase family 1" evidence="2">
    <location>
        <begin position="209"/>
        <end position="369"/>
    </location>
</feature>
<evidence type="ECO:0000259" key="3">
    <source>
        <dbReference type="Pfam" id="PF13439"/>
    </source>
</evidence>
<proteinExistence type="predicted"/>
<dbReference type="Proteomes" id="UP000263900">
    <property type="component" value="Chromosome"/>
</dbReference>
<sequence>MEELITSRPTGKQHNRQAPGSRTGTATRVLFVIDTLEVGGTEQSLLDTVTRLRNIQPVVCHIYSGDALKQRFIEAGIDVCSIGLQKKYGLFAACRKLKTIVNTEKPDLMVGYLTRSELVTRMVGRASHIPVIGTFVSDLYGKAYNQSLSRKARLGVSFFRFLNRITARLCKGFIANSEAIKRLNANQLRLPPGKIEVINRGRNSQQFAFRPRILFPGNPVRFLNIGRLVPVKGQRDLILAFHAFLQVYPYATLHIAGEGPERESLLALIKKQGLEHKVTLLGNCNDVPGLIQAYDCFMFPSYSEGFSGAVVEAMMSGLPVLASNIPANEEVLRHLITGYLFETASVTAITNAMIWYAGNRQLANELAVKAHEYAVQHFELERIAQNLETYLQKMIAENV</sequence>
<dbReference type="InterPro" id="IPR028098">
    <property type="entry name" value="Glyco_trans_4-like_N"/>
</dbReference>